<keyword evidence="7 10" id="KW-0472">Membrane</keyword>
<feature type="transmembrane region" description="Helical" evidence="10">
    <location>
        <begin position="12"/>
        <end position="36"/>
    </location>
</feature>
<feature type="transmembrane region" description="Helical" evidence="10">
    <location>
        <begin position="360"/>
        <end position="380"/>
    </location>
</feature>
<keyword evidence="5 10" id="KW-0256">Endoplasmic reticulum</keyword>
<gene>
    <name evidence="11" type="ORF">ARMOST_09833</name>
</gene>
<protein>
    <recommendedName>
        <fullName evidence="8 10">Man(5)GlcNAc(2)-PP-dolichol translocation protein RFT1</fullName>
    </recommendedName>
</protein>
<dbReference type="GO" id="GO:0005789">
    <property type="term" value="C:endoplasmic reticulum membrane"/>
    <property type="evidence" value="ECO:0007669"/>
    <property type="project" value="UniProtKB-SubCell"/>
</dbReference>
<evidence type="ECO:0000256" key="6">
    <source>
        <dbReference type="ARBA" id="ARBA00022989"/>
    </source>
</evidence>
<evidence type="ECO:0000256" key="8">
    <source>
        <dbReference type="ARBA" id="ARBA00044793"/>
    </source>
</evidence>
<evidence type="ECO:0000256" key="9">
    <source>
        <dbReference type="ARBA" id="ARBA00045912"/>
    </source>
</evidence>
<feature type="transmembrane region" description="Helical" evidence="10">
    <location>
        <begin position="495"/>
        <end position="516"/>
    </location>
</feature>
<feature type="transmembrane region" description="Helical" evidence="10">
    <location>
        <begin position="452"/>
        <end position="475"/>
    </location>
</feature>
<dbReference type="Proteomes" id="UP000219338">
    <property type="component" value="Unassembled WGS sequence"/>
</dbReference>
<feature type="transmembrane region" description="Helical" evidence="10">
    <location>
        <begin position="88"/>
        <end position="108"/>
    </location>
</feature>
<evidence type="ECO:0000256" key="10">
    <source>
        <dbReference type="RuleBase" id="RU365067"/>
    </source>
</evidence>
<comment type="pathway">
    <text evidence="2">Protein modification; protein glycosylation.</text>
</comment>
<keyword evidence="10" id="KW-0813">Transport</keyword>
<feature type="transmembrane region" description="Helical" evidence="10">
    <location>
        <begin position="417"/>
        <end position="440"/>
    </location>
</feature>
<feature type="transmembrane region" description="Helical" evidence="10">
    <location>
        <begin position="120"/>
        <end position="137"/>
    </location>
</feature>
<dbReference type="Pfam" id="PF04506">
    <property type="entry name" value="Rft-1"/>
    <property type="match status" value="1"/>
</dbReference>
<evidence type="ECO:0000256" key="1">
    <source>
        <dbReference type="ARBA" id="ARBA00004477"/>
    </source>
</evidence>
<dbReference type="PANTHER" id="PTHR13117:SF5">
    <property type="entry name" value="PROTEIN RFT1 HOMOLOG"/>
    <property type="match status" value="1"/>
</dbReference>
<feature type="transmembrane region" description="Helical" evidence="10">
    <location>
        <begin position="48"/>
        <end position="67"/>
    </location>
</feature>
<evidence type="ECO:0000256" key="7">
    <source>
        <dbReference type="ARBA" id="ARBA00023136"/>
    </source>
</evidence>
<dbReference type="GO" id="GO:0034203">
    <property type="term" value="P:glycolipid translocation"/>
    <property type="evidence" value="ECO:0007669"/>
    <property type="project" value="TreeGrafter"/>
</dbReference>
<dbReference type="OrthoDB" id="9979195at2759"/>
<feature type="transmembrane region" description="Helical" evidence="10">
    <location>
        <begin position="187"/>
        <end position="208"/>
    </location>
</feature>
<comment type="subcellular location">
    <subcellularLocation>
        <location evidence="1 10">Endoplasmic reticulum membrane</location>
        <topology evidence="1 10">Multi-pass membrane protein</topology>
    </subcellularLocation>
</comment>
<keyword evidence="12" id="KW-1185">Reference proteome</keyword>
<sequence length="533" mass="59162">MTKSDGGENKLLQASFGSALPLIWLQLGSRLFSFLLNQALLRMATPSAFGTAAIQFELLLNTILFLSREGVRIALLRVKKSGPSITNVSFVPFLLGCPVALATCYLYTRFAGEETSSQPYFHSAVIFYVIAALLELLKEPMHNATMADLNTGVRLRAEGIAIVGKSATTFFVLLLDPHRDDSHQHRALLAFALGQTFYSLCVWGIYAAHYGRQYLYPKLPPKNDTFFDPTILKLSMTMTSQSVVKHFLTEGDKVILSWFSPLQDQGGYAIALNYGSLIARILLQPLEETSRSLFSQILADKDDKGSLAMASSRLTSFLSVQIPISLILPVFGPPFVPLGVQFLLPRQYLQTSAPQILSAWLWYIPILALNGQLEAFFASAADSSALNRQSTWMGIFSIIYTSIAVILYRLGVGDVSLVYANMINLAARIIYAMIFISSFFKRRGSPELLRWTVLIPKALFCGTLGGSFGLLRLLYSRLSIERIIEENGKASLLNRNVVVFILTGGFFGLVSLGILWKMTSEARRQLRSRRKTD</sequence>
<evidence type="ECO:0000313" key="11">
    <source>
        <dbReference type="EMBL" id="SJL06494.1"/>
    </source>
</evidence>
<name>A0A284RCN0_ARMOS</name>
<evidence type="ECO:0000256" key="3">
    <source>
        <dbReference type="ARBA" id="ARBA00010288"/>
    </source>
</evidence>
<feature type="transmembrane region" description="Helical" evidence="10">
    <location>
        <begin position="392"/>
        <end position="411"/>
    </location>
</feature>
<keyword evidence="6 10" id="KW-1133">Transmembrane helix</keyword>
<evidence type="ECO:0000256" key="5">
    <source>
        <dbReference type="ARBA" id="ARBA00022824"/>
    </source>
</evidence>
<feature type="transmembrane region" description="Helical" evidence="10">
    <location>
        <begin position="317"/>
        <end position="340"/>
    </location>
</feature>
<accession>A0A284RCN0</accession>
<evidence type="ECO:0000313" key="12">
    <source>
        <dbReference type="Proteomes" id="UP000219338"/>
    </source>
</evidence>
<comment type="function">
    <text evidence="9 10">Intramembrane glycolipid transporter that operates in the biosynthetic pathway of dolichol-linked oligosaccharides, the glycan precursors employed in protein asparagine (N)-glycosylation. The sequential addition of sugars to dolichol pyrophosphate produces dolichol-linked oligosaccharides containing fourteen sugars, including two GlcNAcs, nine mannoses and three glucoses. Once assembled, the oligosaccharide is transferred from the lipid to nascent proteins by oligosaccharyltransferases. The assembly of dolichol-linked oligosaccharides begins on the cytosolic side of the endoplasmic reticulum membrane and finishes in its lumen. RFT1 could mediate the translocation of the cytosolically oriented intermediate DolPP-GlcNAc2Man5, produced by ALG11, into the ER lumen where dolichol-linked oligosaccharides assembly continues. However, the intramembrane lipid transporter activity could not be confirmed in vitro.</text>
</comment>
<dbReference type="GO" id="GO:0006488">
    <property type="term" value="P:dolichol-linked oligosaccharide biosynthetic process"/>
    <property type="evidence" value="ECO:0007669"/>
    <property type="project" value="InterPro"/>
</dbReference>
<dbReference type="PANTHER" id="PTHR13117">
    <property type="entry name" value="ENDOPLASMIC RETICULUM MULTISPAN TRANSMEMBRANE PROTEIN-RELATED"/>
    <property type="match status" value="1"/>
</dbReference>
<evidence type="ECO:0000256" key="2">
    <source>
        <dbReference type="ARBA" id="ARBA00004922"/>
    </source>
</evidence>
<proteinExistence type="inferred from homology"/>
<dbReference type="InterPro" id="IPR007594">
    <property type="entry name" value="RFT1"/>
</dbReference>
<organism evidence="11 12">
    <name type="scientific">Armillaria ostoyae</name>
    <name type="common">Armillaria root rot fungus</name>
    <dbReference type="NCBI Taxonomy" id="47428"/>
    <lineage>
        <taxon>Eukaryota</taxon>
        <taxon>Fungi</taxon>
        <taxon>Dikarya</taxon>
        <taxon>Basidiomycota</taxon>
        <taxon>Agaricomycotina</taxon>
        <taxon>Agaricomycetes</taxon>
        <taxon>Agaricomycetidae</taxon>
        <taxon>Agaricales</taxon>
        <taxon>Marasmiineae</taxon>
        <taxon>Physalacriaceae</taxon>
        <taxon>Armillaria</taxon>
    </lineage>
</organism>
<dbReference type="AlphaFoldDB" id="A0A284RCN0"/>
<reference evidence="12" key="1">
    <citation type="journal article" date="2017" name="Nat. Ecol. Evol.">
        <title>Genome expansion and lineage-specific genetic innovations in the forest pathogenic fungi Armillaria.</title>
        <authorList>
            <person name="Sipos G."/>
            <person name="Prasanna A.N."/>
            <person name="Walter M.C."/>
            <person name="O'Connor E."/>
            <person name="Balint B."/>
            <person name="Krizsan K."/>
            <person name="Kiss B."/>
            <person name="Hess J."/>
            <person name="Varga T."/>
            <person name="Slot J."/>
            <person name="Riley R."/>
            <person name="Boka B."/>
            <person name="Rigling D."/>
            <person name="Barry K."/>
            <person name="Lee J."/>
            <person name="Mihaltcheva S."/>
            <person name="LaButti K."/>
            <person name="Lipzen A."/>
            <person name="Waldron R."/>
            <person name="Moloney N.M."/>
            <person name="Sperisen C."/>
            <person name="Kredics L."/>
            <person name="Vagvoelgyi C."/>
            <person name="Patrignani A."/>
            <person name="Fitzpatrick D."/>
            <person name="Nagy I."/>
            <person name="Doyle S."/>
            <person name="Anderson J.B."/>
            <person name="Grigoriev I.V."/>
            <person name="Gueldener U."/>
            <person name="Muensterkoetter M."/>
            <person name="Nagy L.G."/>
        </authorList>
    </citation>
    <scope>NUCLEOTIDE SEQUENCE [LARGE SCALE GENOMIC DNA]</scope>
    <source>
        <strain evidence="12">C18/9</strain>
    </source>
</reference>
<keyword evidence="4 10" id="KW-0812">Transmembrane</keyword>
<dbReference type="STRING" id="47428.A0A284RCN0"/>
<comment type="similarity">
    <text evidence="3 10">Belongs to the RFT1 family.</text>
</comment>
<dbReference type="OMA" id="WPGKLFG"/>
<evidence type="ECO:0000256" key="4">
    <source>
        <dbReference type="ARBA" id="ARBA00022692"/>
    </source>
</evidence>
<feature type="transmembrane region" description="Helical" evidence="10">
    <location>
        <begin position="157"/>
        <end position="175"/>
    </location>
</feature>
<dbReference type="EMBL" id="FUEG01000007">
    <property type="protein sequence ID" value="SJL06494.1"/>
    <property type="molecule type" value="Genomic_DNA"/>
</dbReference>